<dbReference type="GO" id="GO:0016787">
    <property type="term" value="F:hydrolase activity"/>
    <property type="evidence" value="ECO:0007669"/>
    <property type="project" value="UniProtKB-KW"/>
</dbReference>
<keyword evidence="5" id="KW-1185">Reference proteome</keyword>
<protein>
    <submittedName>
        <fullName evidence="4">NUDIX hydrolase</fullName>
    </submittedName>
</protein>
<dbReference type="KEGG" id="aant:HUK68_20515"/>
<gene>
    <name evidence="4" type="ORF">HUK68_20515</name>
</gene>
<dbReference type="PROSITE" id="PS51462">
    <property type="entry name" value="NUDIX"/>
    <property type="match status" value="1"/>
</dbReference>
<dbReference type="RefSeq" id="WP_175506435.1">
    <property type="nucleotide sequence ID" value="NZ_CP054841.1"/>
</dbReference>
<keyword evidence="4" id="KW-0614">Plasmid</keyword>
<evidence type="ECO:0000259" key="3">
    <source>
        <dbReference type="PROSITE" id="PS51462"/>
    </source>
</evidence>
<dbReference type="Pfam" id="PF00293">
    <property type="entry name" value="NUDIX"/>
    <property type="match status" value="1"/>
</dbReference>
<sequence>MTPWRPPQHVKVKAIGLHWRDGKLLAAEVYDDHGQLKGVRPLGGGVEFGEPWQAALQREFKEELGVEIEVLGPPHVMENIYTHHGALGHEVLFIGEVRFSSGAFAGQDLIEFLEDSGVPCTARWFDLSELDLLQGPALFPNGLKQLLADTVK</sequence>
<dbReference type="PROSITE" id="PS00893">
    <property type="entry name" value="NUDIX_BOX"/>
    <property type="match status" value="1"/>
</dbReference>
<evidence type="ECO:0000313" key="4">
    <source>
        <dbReference type="EMBL" id="QKV55650.1"/>
    </source>
</evidence>
<keyword evidence="2 4" id="KW-0378">Hydrolase</keyword>
<dbReference type="Proteomes" id="UP000509579">
    <property type="component" value="Plasmid unnamed1"/>
</dbReference>
<dbReference type="InterPro" id="IPR015797">
    <property type="entry name" value="NUDIX_hydrolase-like_dom_sf"/>
</dbReference>
<accession>A0A6N1XCK9</accession>
<proteinExistence type="predicted"/>
<name>A0A6N1XCK9_9BURK</name>
<dbReference type="SUPFAM" id="SSF55811">
    <property type="entry name" value="Nudix"/>
    <property type="match status" value="1"/>
</dbReference>
<organism evidence="4 5">
    <name type="scientific">Comamonas antarctica</name>
    <dbReference type="NCBI Taxonomy" id="2743470"/>
    <lineage>
        <taxon>Bacteria</taxon>
        <taxon>Pseudomonadati</taxon>
        <taxon>Pseudomonadota</taxon>
        <taxon>Betaproteobacteria</taxon>
        <taxon>Burkholderiales</taxon>
        <taxon>Comamonadaceae</taxon>
        <taxon>Comamonas</taxon>
    </lineage>
</organism>
<feature type="domain" description="Nudix hydrolase" evidence="3">
    <location>
        <begin position="7"/>
        <end position="149"/>
    </location>
</feature>
<evidence type="ECO:0000313" key="5">
    <source>
        <dbReference type="Proteomes" id="UP000509579"/>
    </source>
</evidence>
<dbReference type="EMBL" id="CP054841">
    <property type="protein sequence ID" value="QKV55650.1"/>
    <property type="molecule type" value="Genomic_DNA"/>
</dbReference>
<dbReference type="Gene3D" id="3.90.79.10">
    <property type="entry name" value="Nucleoside Triphosphate Pyrophosphohydrolase"/>
    <property type="match status" value="1"/>
</dbReference>
<comment type="cofactor">
    <cofactor evidence="1">
        <name>Mg(2+)</name>
        <dbReference type="ChEBI" id="CHEBI:18420"/>
    </cofactor>
</comment>
<reference evidence="4 5" key="1">
    <citation type="submission" date="2020-06" db="EMBL/GenBank/DDBJ databases">
        <title>Acidovorax antarctica sp. nov., isolated from Corinth ice sheet soil, Antarctic Fields Peninsula.</title>
        <authorList>
            <person name="Xu Q."/>
            <person name="Peng F."/>
        </authorList>
    </citation>
    <scope>NUCLEOTIDE SEQUENCE [LARGE SCALE GENOMIC DNA]</scope>
    <source>
        <strain evidence="4 5">16-35-5</strain>
        <plasmid evidence="4 5">unnamed1</plasmid>
    </source>
</reference>
<dbReference type="InterPro" id="IPR020084">
    <property type="entry name" value="NUDIX_hydrolase_CS"/>
</dbReference>
<evidence type="ECO:0000256" key="1">
    <source>
        <dbReference type="ARBA" id="ARBA00001946"/>
    </source>
</evidence>
<dbReference type="AlphaFoldDB" id="A0A6N1XCK9"/>
<dbReference type="CDD" id="cd04688">
    <property type="entry name" value="NUDIX_Hydrolase"/>
    <property type="match status" value="1"/>
</dbReference>
<dbReference type="InterPro" id="IPR000086">
    <property type="entry name" value="NUDIX_hydrolase_dom"/>
</dbReference>
<geneLocation type="plasmid" evidence="4 5">
    <name>unnamed1</name>
</geneLocation>
<evidence type="ECO:0000256" key="2">
    <source>
        <dbReference type="ARBA" id="ARBA00022801"/>
    </source>
</evidence>